<dbReference type="Gene3D" id="3.40.50.720">
    <property type="entry name" value="NAD(P)-binding Rossmann-like Domain"/>
    <property type="match status" value="1"/>
</dbReference>
<dbReference type="EC" id="4.2.1.47" evidence="3"/>
<dbReference type="EMBL" id="DF933838">
    <property type="protein sequence ID" value="GAM41948.1"/>
    <property type="molecule type" value="Genomic_DNA"/>
</dbReference>
<dbReference type="InterPro" id="IPR016040">
    <property type="entry name" value="NAD(P)-bd_dom"/>
</dbReference>
<evidence type="ECO:0000256" key="1">
    <source>
        <dbReference type="ARBA" id="ARBA00001937"/>
    </source>
</evidence>
<dbReference type="HAMAP" id="MF_00955">
    <property type="entry name" value="GDP_Man_dehydratase"/>
    <property type="match status" value="1"/>
</dbReference>
<evidence type="ECO:0000256" key="5">
    <source>
        <dbReference type="SAM" id="MobiDB-lite"/>
    </source>
</evidence>
<protein>
    <recommendedName>
        <fullName evidence="3">GDP-mannose 4,6-dehydratase</fullName>
        <ecNumber evidence="3">4.2.1.47</ecNumber>
    </recommendedName>
</protein>
<evidence type="ECO:0000256" key="2">
    <source>
        <dbReference type="ARBA" id="ARBA00009263"/>
    </source>
</evidence>
<dbReference type="AlphaFoldDB" id="A0A6V8HKL7"/>
<dbReference type="SUPFAM" id="SSF51735">
    <property type="entry name" value="NAD(P)-binding Rossmann-fold domains"/>
    <property type="match status" value="1"/>
</dbReference>
<comment type="cofactor">
    <cofactor evidence="1">
        <name>NADP(+)</name>
        <dbReference type="ChEBI" id="CHEBI:58349"/>
    </cofactor>
</comment>
<dbReference type="GO" id="GO:0008446">
    <property type="term" value="F:GDP-mannose 4,6-dehydratase activity"/>
    <property type="evidence" value="ECO:0007669"/>
    <property type="project" value="UniProtKB-EC"/>
</dbReference>
<comment type="similarity">
    <text evidence="2">Belongs to the NAD(P)-dependent epimerase/dehydratase family. GDP-mannose 4,6-dehydratase subfamily.</text>
</comment>
<dbReference type="Pfam" id="PF16363">
    <property type="entry name" value="GDP_Man_Dehyd"/>
    <property type="match status" value="1"/>
</dbReference>
<feature type="region of interest" description="Disordered" evidence="5">
    <location>
        <begin position="364"/>
        <end position="397"/>
    </location>
</feature>
<dbReference type="InterPro" id="IPR006368">
    <property type="entry name" value="GDP_Man_deHydtase"/>
</dbReference>
<evidence type="ECO:0000313" key="8">
    <source>
        <dbReference type="Proteomes" id="UP000053095"/>
    </source>
</evidence>
<dbReference type="InterPro" id="IPR036291">
    <property type="entry name" value="NAD(P)-bd_dom_sf"/>
</dbReference>
<sequence>MLANGRRKVAFITGIFGQDGSYLTEILLEKGYEVHGLVRPTAQRREALNHPLRPGVKLYFGDILDFESLLNILGSIEVDEIYHLAAQSHVGVSFKTPYLTSDTNALGTLRLLETIKILRVRVKIRFYSACTSELYGSDIPAPQTEETPFYPVSPYAIAKMFQFWTTVNYREAYGFHASNGILFNHESPRRGTTFVTRKITTQVAMIACGLSESFELGNINAVRDWGHAKDYMYGAYLMLQQPEAGDYILASGRAYTVRQFVETAFRVIGIKIEWCGTGLDEVGIDPVSSKVRVKINPEFYRPLDNENLLGSAEKAKSVLKWEPKYDFESLVREMVFSDLKAVRTGKIYSNTWLDWLVDDHHSVSGSSKASQTQSIESSDDQGPNGVVKGSNSFKRVE</sequence>
<dbReference type="FunFam" id="3.40.50.720:FF:000924">
    <property type="entry name" value="GDP-mannose 4,6 dehydratase"/>
    <property type="match status" value="1"/>
</dbReference>
<name>A0A6V8HKL7_TALPI</name>
<keyword evidence="8" id="KW-1185">Reference proteome</keyword>
<evidence type="ECO:0000313" key="7">
    <source>
        <dbReference type="EMBL" id="GAM41948.1"/>
    </source>
</evidence>
<evidence type="ECO:0000256" key="3">
    <source>
        <dbReference type="ARBA" id="ARBA00011989"/>
    </source>
</evidence>
<evidence type="ECO:0000256" key="4">
    <source>
        <dbReference type="ARBA" id="ARBA00023239"/>
    </source>
</evidence>
<dbReference type="PANTHER" id="PTHR43715:SF1">
    <property type="entry name" value="GDP-MANNOSE 4,6 DEHYDRATASE"/>
    <property type="match status" value="1"/>
</dbReference>
<gene>
    <name evidence="7" type="ORF">TCE0_042r15481</name>
</gene>
<dbReference type="CDD" id="cd05260">
    <property type="entry name" value="GDP_MD_SDR_e"/>
    <property type="match status" value="1"/>
</dbReference>
<keyword evidence="4" id="KW-0456">Lyase</keyword>
<reference evidence="8" key="1">
    <citation type="journal article" date="2015" name="Genome Announc.">
        <title>Draft genome sequence of Talaromyces cellulolyticus strain Y-94, a source of lignocellulosic biomass-degrading enzymes.</title>
        <authorList>
            <person name="Fujii T."/>
            <person name="Koike H."/>
            <person name="Sawayama S."/>
            <person name="Yano S."/>
            <person name="Inoue H."/>
        </authorList>
    </citation>
    <scope>NUCLEOTIDE SEQUENCE [LARGE SCALE GENOMIC DNA]</scope>
    <source>
        <strain evidence="8">Y-94</strain>
    </source>
</reference>
<comment type="caution">
    <text evidence="7">The sequence shown here is derived from an EMBL/GenBank/DDBJ whole genome shotgun (WGS) entry which is preliminary data.</text>
</comment>
<dbReference type="Proteomes" id="UP000053095">
    <property type="component" value="Unassembled WGS sequence"/>
</dbReference>
<organism evidence="7 8">
    <name type="scientific">Talaromyces pinophilus</name>
    <name type="common">Penicillium pinophilum</name>
    <dbReference type="NCBI Taxonomy" id="128442"/>
    <lineage>
        <taxon>Eukaryota</taxon>
        <taxon>Fungi</taxon>
        <taxon>Dikarya</taxon>
        <taxon>Ascomycota</taxon>
        <taxon>Pezizomycotina</taxon>
        <taxon>Eurotiomycetes</taxon>
        <taxon>Eurotiomycetidae</taxon>
        <taxon>Eurotiales</taxon>
        <taxon>Trichocomaceae</taxon>
        <taxon>Talaromyces</taxon>
        <taxon>Talaromyces sect. Talaromyces</taxon>
    </lineage>
</organism>
<dbReference type="PANTHER" id="PTHR43715">
    <property type="entry name" value="GDP-MANNOSE 4,6-DEHYDRATASE"/>
    <property type="match status" value="1"/>
</dbReference>
<dbReference type="NCBIfam" id="TIGR01472">
    <property type="entry name" value="gmd"/>
    <property type="match status" value="1"/>
</dbReference>
<proteinExistence type="inferred from homology"/>
<dbReference type="Gene3D" id="3.90.25.10">
    <property type="entry name" value="UDP-galactose 4-epimerase, domain 1"/>
    <property type="match status" value="1"/>
</dbReference>
<feature type="domain" description="NAD(P)-binding" evidence="6">
    <location>
        <begin position="11"/>
        <end position="334"/>
    </location>
</feature>
<feature type="compositionally biased region" description="Polar residues" evidence="5">
    <location>
        <begin position="364"/>
        <end position="376"/>
    </location>
</feature>
<evidence type="ECO:0000259" key="6">
    <source>
        <dbReference type="Pfam" id="PF16363"/>
    </source>
</evidence>
<dbReference type="GO" id="GO:0042351">
    <property type="term" value="P:'de novo' GDP-L-fucose biosynthetic process"/>
    <property type="evidence" value="ECO:0007669"/>
    <property type="project" value="TreeGrafter"/>
</dbReference>
<accession>A0A6V8HKL7</accession>